<dbReference type="Proteomes" id="UP000054538">
    <property type="component" value="Unassembled WGS sequence"/>
</dbReference>
<protein>
    <submittedName>
        <fullName evidence="1">Uncharacterized protein</fullName>
    </submittedName>
</protein>
<dbReference type="InParanoid" id="A0A0D0DEJ3"/>
<dbReference type="HOGENOM" id="CLU_2159196_0_0_1"/>
<dbReference type="EMBL" id="KN825013">
    <property type="protein sequence ID" value="KIK95927.1"/>
    <property type="molecule type" value="Genomic_DNA"/>
</dbReference>
<name>A0A0D0DEJ3_9AGAM</name>
<sequence length="111" mass="12798">MRRKSVYSVHICTPSAAFVWQVFHFLRSHVFILPTVCLWETRFHRSNTPALSNRKLHTPNLMETVINLSRSKTFRSTIVSNHVDIMLKTRCESMSRSTVRASAFAKSTPFG</sequence>
<proteinExistence type="predicted"/>
<organism evidence="1 2">
    <name type="scientific">Paxillus rubicundulus Ve08.2h10</name>
    <dbReference type="NCBI Taxonomy" id="930991"/>
    <lineage>
        <taxon>Eukaryota</taxon>
        <taxon>Fungi</taxon>
        <taxon>Dikarya</taxon>
        <taxon>Basidiomycota</taxon>
        <taxon>Agaricomycotina</taxon>
        <taxon>Agaricomycetes</taxon>
        <taxon>Agaricomycetidae</taxon>
        <taxon>Boletales</taxon>
        <taxon>Paxilineae</taxon>
        <taxon>Paxillaceae</taxon>
        <taxon>Paxillus</taxon>
    </lineage>
</organism>
<evidence type="ECO:0000313" key="2">
    <source>
        <dbReference type="Proteomes" id="UP000054538"/>
    </source>
</evidence>
<reference evidence="2" key="2">
    <citation type="submission" date="2015-01" db="EMBL/GenBank/DDBJ databases">
        <title>Evolutionary Origins and Diversification of the Mycorrhizal Mutualists.</title>
        <authorList>
            <consortium name="DOE Joint Genome Institute"/>
            <consortium name="Mycorrhizal Genomics Consortium"/>
            <person name="Kohler A."/>
            <person name="Kuo A."/>
            <person name="Nagy L.G."/>
            <person name="Floudas D."/>
            <person name="Copeland A."/>
            <person name="Barry K.W."/>
            <person name="Cichocki N."/>
            <person name="Veneault-Fourrey C."/>
            <person name="LaButti K."/>
            <person name="Lindquist E.A."/>
            <person name="Lipzen A."/>
            <person name="Lundell T."/>
            <person name="Morin E."/>
            <person name="Murat C."/>
            <person name="Riley R."/>
            <person name="Ohm R."/>
            <person name="Sun H."/>
            <person name="Tunlid A."/>
            <person name="Henrissat B."/>
            <person name="Grigoriev I.V."/>
            <person name="Hibbett D.S."/>
            <person name="Martin F."/>
        </authorList>
    </citation>
    <scope>NUCLEOTIDE SEQUENCE [LARGE SCALE GENOMIC DNA]</scope>
    <source>
        <strain evidence="2">Ve08.2h10</strain>
    </source>
</reference>
<evidence type="ECO:0000313" key="1">
    <source>
        <dbReference type="EMBL" id="KIK95927.1"/>
    </source>
</evidence>
<dbReference type="AlphaFoldDB" id="A0A0D0DEJ3"/>
<accession>A0A0D0DEJ3</accession>
<keyword evidence="2" id="KW-1185">Reference proteome</keyword>
<reference evidence="1 2" key="1">
    <citation type="submission" date="2014-04" db="EMBL/GenBank/DDBJ databases">
        <authorList>
            <consortium name="DOE Joint Genome Institute"/>
            <person name="Kuo A."/>
            <person name="Kohler A."/>
            <person name="Jargeat P."/>
            <person name="Nagy L.G."/>
            <person name="Floudas D."/>
            <person name="Copeland A."/>
            <person name="Barry K.W."/>
            <person name="Cichocki N."/>
            <person name="Veneault-Fourrey C."/>
            <person name="LaButti K."/>
            <person name="Lindquist E.A."/>
            <person name="Lipzen A."/>
            <person name="Lundell T."/>
            <person name="Morin E."/>
            <person name="Murat C."/>
            <person name="Sun H."/>
            <person name="Tunlid A."/>
            <person name="Henrissat B."/>
            <person name="Grigoriev I.V."/>
            <person name="Hibbett D.S."/>
            <person name="Martin F."/>
            <person name="Nordberg H.P."/>
            <person name="Cantor M.N."/>
            <person name="Hua S.X."/>
        </authorList>
    </citation>
    <scope>NUCLEOTIDE SEQUENCE [LARGE SCALE GENOMIC DNA]</scope>
    <source>
        <strain evidence="1 2">Ve08.2h10</strain>
    </source>
</reference>
<gene>
    <name evidence="1" type="ORF">PAXRUDRAFT_347333</name>
</gene>